<dbReference type="SUPFAM" id="SSF53474">
    <property type="entry name" value="alpha/beta-Hydrolases"/>
    <property type="match status" value="1"/>
</dbReference>
<feature type="chain" id="PRO_5023152762" description="Carboxypeptidase" evidence="7">
    <location>
        <begin position="24"/>
        <end position="515"/>
    </location>
</feature>
<dbReference type="PANTHER" id="PTHR11802">
    <property type="entry name" value="SERINE PROTEASE FAMILY S10 SERINE CARBOXYPEPTIDASE"/>
    <property type="match status" value="1"/>
</dbReference>
<dbReference type="InterPro" id="IPR018202">
    <property type="entry name" value="Ser_caboxypep_ser_AS"/>
</dbReference>
<dbReference type="Proteomes" id="UP000305067">
    <property type="component" value="Unassembled WGS sequence"/>
</dbReference>
<dbReference type="GO" id="GO:0000324">
    <property type="term" value="C:fungal-type vacuole"/>
    <property type="evidence" value="ECO:0007669"/>
    <property type="project" value="TreeGrafter"/>
</dbReference>
<dbReference type="EMBL" id="ML178881">
    <property type="protein sequence ID" value="TFK95527.1"/>
    <property type="molecule type" value="Genomic_DNA"/>
</dbReference>
<dbReference type="Gene3D" id="3.40.50.1820">
    <property type="entry name" value="alpha/beta hydrolase"/>
    <property type="match status" value="1"/>
</dbReference>
<gene>
    <name evidence="8" type="ORF">BDV98DRAFT_556308</name>
</gene>
<dbReference type="EC" id="3.4.16.-" evidence="7"/>
<evidence type="ECO:0000313" key="9">
    <source>
        <dbReference type="Proteomes" id="UP000305067"/>
    </source>
</evidence>
<keyword evidence="5 7" id="KW-0378">Hydrolase</keyword>
<keyword evidence="9" id="KW-1185">Reference proteome</keyword>
<dbReference type="Pfam" id="PF00450">
    <property type="entry name" value="Peptidase_S10"/>
    <property type="match status" value="1"/>
</dbReference>
<evidence type="ECO:0000256" key="5">
    <source>
        <dbReference type="ARBA" id="ARBA00022801"/>
    </source>
</evidence>
<dbReference type="PROSITE" id="PS00560">
    <property type="entry name" value="CARBOXYPEPT_SER_HIS"/>
    <property type="match status" value="1"/>
</dbReference>
<dbReference type="Gene3D" id="1.10.287.410">
    <property type="match status" value="1"/>
</dbReference>
<dbReference type="InterPro" id="IPR033124">
    <property type="entry name" value="Ser_caboxypep_his_AS"/>
</dbReference>
<keyword evidence="6" id="KW-0325">Glycoprotein</keyword>
<keyword evidence="3 7" id="KW-0645">Protease</keyword>
<dbReference type="STRING" id="1884261.A0A5C3Q2Z8"/>
<proteinExistence type="inferred from homology"/>
<keyword evidence="4 7" id="KW-0732">Signal</keyword>
<evidence type="ECO:0000256" key="2">
    <source>
        <dbReference type="ARBA" id="ARBA00022645"/>
    </source>
</evidence>
<dbReference type="AlphaFoldDB" id="A0A5C3Q2Z8"/>
<comment type="similarity">
    <text evidence="1 7">Belongs to the peptidase S10 family.</text>
</comment>
<accession>A0A5C3Q2Z8</accession>
<evidence type="ECO:0000256" key="7">
    <source>
        <dbReference type="RuleBase" id="RU361156"/>
    </source>
</evidence>
<dbReference type="InterPro" id="IPR001563">
    <property type="entry name" value="Peptidase_S10"/>
</dbReference>
<dbReference type="GO" id="GO:0006508">
    <property type="term" value="P:proteolysis"/>
    <property type="evidence" value="ECO:0007669"/>
    <property type="project" value="UniProtKB-KW"/>
</dbReference>
<protein>
    <recommendedName>
        <fullName evidence="7">Carboxypeptidase</fullName>
        <ecNumber evidence="7">3.4.16.-</ecNumber>
    </recommendedName>
</protein>
<dbReference type="InterPro" id="IPR029058">
    <property type="entry name" value="AB_hydrolase_fold"/>
</dbReference>
<name>A0A5C3Q2Z8_9AGAR</name>
<sequence>MRFSIATFFASHLLALLPNTALASQTPLGPSAGHQPRLANVETTYDDDLFTPLESLEFVSESSFTTLEHPGFPKHRVRIKKSKFCDGTVNSYTGYIDIGPKHLFFYFFESRSNPEKDDFIFWTNGGAGASSALGLFMELGPCRALTSNGSSYHPESWNTNANVFFVDQPVGVGFSYADYDGHVSTTEDAAQDIAAFIALFFQHFTKYQGAPLHMAGESYGGRYLPLFAAAVYDQNAALAEKGMSPVNLTSVMIGNGMTDYYSVLIGYVELSCTRAEDIGPLHNIQSCVRMRLALPRCQKWTEKSCINTFDAISCSAALSFCQAEIEKPFWDLGINPYDISKKCDQETLSETLCYPETRHIVNYLNDPKIQEVIGVDAPINYTSVDWRTNQLFTSSLDLYHPDTSLYVAELLERDVRVLIYVGSYDWICNWIGNEKWTTDLKWFGQQAFASLPLSDWSVSKAQGGTGTSKHEVAGQVRSAHGLTFATIYGAGHMVPYDKPRESLEMVRRWLKKESL</sequence>
<dbReference type="GO" id="GO:0004185">
    <property type="term" value="F:serine-type carboxypeptidase activity"/>
    <property type="evidence" value="ECO:0007669"/>
    <property type="project" value="UniProtKB-UniRule"/>
</dbReference>
<dbReference type="PRINTS" id="PR00724">
    <property type="entry name" value="CRBOXYPTASEC"/>
</dbReference>
<organism evidence="8 9">
    <name type="scientific">Pterulicium gracile</name>
    <dbReference type="NCBI Taxonomy" id="1884261"/>
    <lineage>
        <taxon>Eukaryota</taxon>
        <taxon>Fungi</taxon>
        <taxon>Dikarya</taxon>
        <taxon>Basidiomycota</taxon>
        <taxon>Agaricomycotina</taxon>
        <taxon>Agaricomycetes</taxon>
        <taxon>Agaricomycetidae</taxon>
        <taxon>Agaricales</taxon>
        <taxon>Pleurotineae</taxon>
        <taxon>Pterulaceae</taxon>
        <taxon>Pterulicium</taxon>
    </lineage>
</organism>
<dbReference type="OrthoDB" id="443318at2759"/>
<dbReference type="PROSITE" id="PS00131">
    <property type="entry name" value="CARBOXYPEPT_SER_SER"/>
    <property type="match status" value="1"/>
</dbReference>
<keyword evidence="2 7" id="KW-0121">Carboxypeptidase</keyword>
<dbReference type="PANTHER" id="PTHR11802:SF113">
    <property type="entry name" value="SERINE CARBOXYPEPTIDASE CTSA-4.1"/>
    <property type="match status" value="1"/>
</dbReference>
<evidence type="ECO:0000313" key="8">
    <source>
        <dbReference type="EMBL" id="TFK95527.1"/>
    </source>
</evidence>
<evidence type="ECO:0000256" key="4">
    <source>
        <dbReference type="ARBA" id="ARBA00022729"/>
    </source>
</evidence>
<evidence type="ECO:0000256" key="3">
    <source>
        <dbReference type="ARBA" id="ARBA00022670"/>
    </source>
</evidence>
<evidence type="ECO:0000256" key="6">
    <source>
        <dbReference type="ARBA" id="ARBA00023180"/>
    </source>
</evidence>
<feature type="signal peptide" evidence="7">
    <location>
        <begin position="1"/>
        <end position="23"/>
    </location>
</feature>
<evidence type="ECO:0000256" key="1">
    <source>
        <dbReference type="ARBA" id="ARBA00009431"/>
    </source>
</evidence>
<reference evidence="8 9" key="1">
    <citation type="journal article" date="2019" name="Nat. Ecol. Evol.">
        <title>Megaphylogeny resolves global patterns of mushroom evolution.</title>
        <authorList>
            <person name="Varga T."/>
            <person name="Krizsan K."/>
            <person name="Foldi C."/>
            <person name="Dima B."/>
            <person name="Sanchez-Garcia M."/>
            <person name="Sanchez-Ramirez S."/>
            <person name="Szollosi G.J."/>
            <person name="Szarkandi J.G."/>
            <person name="Papp V."/>
            <person name="Albert L."/>
            <person name="Andreopoulos W."/>
            <person name="Angelini C."/>
            <person name="Antonin V."/>
            <person name="Barry K.W."/>
            <person name="Bougher N.L."/>
            <person name="Buchanan P."/>
            <person name="Buyck B."/>
            <person name="Bense V."/>
            <person name="Catcheside P."/>
            <person name="Chovatia M."/>
            <person name="Cooper J."/>
            <person name="Damon W."/>
            <person name="Desjardin D."/>
            <person name="Finy P."/>
            <person name="Geml J."/>
            <person name="Haridas S."/>
            <person name="Hughes K."/>
            <person name="Justo A."/>
            <person name="Karasinski D."/>
            <person name="Kautmanova I."/>
            <person name="Kiss B."/>
            <person name="Kocsube S."/>
            <person name="Kotiranta H."/>
            <person name="LaButti K.M."/>
            <person name="Lechner B.E."/>
            <person name="Liimatainen K."/>
            <person name="Lipzen A."/>
            <person name="Lukacs Z."/>
            <person name="Mihaltcheva S."/>
            <person name="Morgado L.N."/>
            <person name="Niskanen T."/>
            <person name="Noordeloos M.E."/>
            <person name="Ohm R.A."/>
            <person name="Ortiz-Santana B."/>
            <person name="Ovrebo C."/>
            <person name="Racz N."/>
            <person name="Riley R."/>
            <person name="Savchenko A."/>
            <person name="Shiryaev A."/>
            <person name="Soop K."/>
            <person name="Spirin V."/>
            <person name="Szebenyi C."/>
            <person name="Tomsovsky M."/>
            <person name="Tulloss R.E."/>
            <person name="Uehling J."/>
            <person name="Grigoriev I.V."/>
            <person name="Vagvolgyi C."/>
            <person name="Papp T."/>
            <person name="Martin F.M."/>
            <person name="Miettinen O."/>
            <person name="Hibbett D.S."/>
            <person name="Nagy L.G."/>
        </authorList>
    </citation>
    <scope>NUCLEOTIDE SEQUENCE [LARGE SCALE GENOMIC DNA]</scope>
    <source>
        <strain evidence="8 9">CBS 309.79</strain>
    </source>
</reference>